<dbReference type="SMART" id="SM00501">
    <property type="entry name" value="BRIGHT"/>
    <property type="match status" value="1"/>
</dbReference>
<feature type="region of interest" description="Disordered" evidence="1">
    <location>
        <begin position="1"/>
        <end position="25"/>
    </location>
</feature>
<dbReference type="Gene3D" id="1.10.150.60">
    <property type="entry name" value="ARID DNA-binding domain"/>
    <property type="match status" value="1"/>
</dbReference>
<dbReference type="CDD" id="cd16100">
    <property type="entry name" value="ARID"/>
    <property type="match status" value="1"/>
</dbReference>
<evidence type="ECO:0000313" key="4">
    <source>
        <dbReference type="Proteomes" id="UP000077202"/>
    </source>
</evidence>
<dbReference type="SUPFAM" id="SSF46774">
    <property type="entry name" value="ARID-like"/>
    <property type="match status" value="1"/>
</dbReference>
<name>A0A176VE51_MARPO</name>
<feature type="region of interest" description="Disordered" evidence="1">
    <location>
        <begin position="399"/>
        <end position="491"/>
    </location>
</feature>
<dbReference type="GO" id="GO:0003677">
    <property type="term" value="F:DNA binding"/>
    <property type="evidence" value="ECO:0007669"/>
    <property type="project" value="InterPro"/>
</dbReference>
<evidence type="ECO:0000313" key="3">
    <source>
        <dbReference type="EMBL" id="OAE18672.1"/>
    </source>
</evidence>
<feature type="compositionally biased region" description="Polar residues" evidence="1">
    <location>
        <begin position="11"/>
        <end position="21"/>
    </location>
</feature>
<dbReference type="Pfam" id="PF01388">
    <property type="entry name" value="ARID"/>
    <property type="match status" value="1"/>
</dbReference>
<gene>
    <name evidence="3" type="ORF">AXG93_4448s1070</name>
</gene>
<sequence>MIGQQKRSLEHSVSPQPTKYQKQFDDNFCETSTRIASSAGEQFDFHELFSGVHSHHASPSPSATRSDSTRSGDKASALDPSDQHREPIVHSEVDQGPQCSACHELPYPSPGYEGCESAEALCTQTCCEEKVDIHKECASFPSDLGNHAQGTIGSVDIFSADNSGPARLHAAEDLSSLHGKSSQKEELLKNAFKSTSLQLGGIECGSSCQEDEGPSTTDAYEMGIEGDRAFVECVRKSMESRRLNGFRPLLVYPSGKVMNLYFMNEQVKAHGGYQSVTSEGLWGKISKTLGFVPECGPAVKLIYFKYLKGLERETSQILEAQPDATSLDVARARIEDFANEGGLDDEKGGKFSLFVGEQFAESDPYQEKVERTMVNDGDLQKRGVCRQISDRFEDQFDKQISRKEKDAGRQHSFYRGGGGQAGQRIQCASTRPGIPNSIQGWEDTQAAQSSDSQLPKNHEGLSSPPRQETTKEVGRNSEELGRASNSALEGNDRSLSSTLIWIKRMALDPGNPHMGEGVEGSGQNAEWVKDCASQAERIRGLFCKRKEEIRLGGAEPHLHQPYGHCLYGLHPLREAHTDEVQL</sequence>
<dbReference type="SMART" id="SM01014">
    <property type="entry name" value="ARID"/>
    <property type="match status" value="1"/>
</dbReference>
<feature type="compositionally biased region" description="Basic and acidic residues" evidence="1">
    <location>
        <begin position="399"/>
        <end position="409"/>
    </location>
</feature>
<keyword evidence="4" id="KW-1185">Reference proteome</keyword>
<proteinExistence type="predicted"/>
<feature type="region of interest" description="Disordered" evidence="1">
    <location>
        <begin position="50"/>
        <end position="85"/>
    </location>
</feature>
<reference evidence="3" key="1">
    <citation type="submission" date="2016-03" db="EMBL/GenBank/DDBJ databases">
        <title>Mechanisms controlling the formation of the plant cell surface in tip-growing cells are functionally conserved among land plants.</title>
        <authorList>
            <person name="Honkanen S."/>
            <person name="Jones V.A."/>
            <person name="Morieri G."/>
            <person name="Champion C."/>
            <person name="Hetherington A.J."/>
            <person name="Kelly S."/>
            <person name="Saint-Marcoux D."/>
            <person name="Proust H."/>
            <person name="Prescott H."/>
            <person name="Dolan L."/>
        </authorList>
    </citation>
    <scope>NUCLEOTIDE SEQUENCE [LARGE SCALE GENOMIC DNA]</scope>
    <source>
        <tissue evidence="3">Whole gametophyte</tissue>
    </source>
</reference>
<dbReference type="InterPro" id="IPR001606">
    <property type="entry name" value="ARID_dom"/>
</dbReference>
<dbReference type="PROSITE" id="PS51011">
    <property type="entry name" value="ARID"/>
    <property type="match status" value="1"/>
</dbReference>
<dbReference type="Proteomes" id="UP000077202">
    <property type="component" value="Unassembled WGS sequence"/>
</dbReference>
<accession>A0A176VE51</accession>
<protein>
    <recommendedName>
        <fullName evidence="2">ARID domain-containing protein</fullName>
    </recommendedName>
</protein>
<dbReference type="EMBL" id="LVLJ01004024">
    <property type="protein sequence ID" value="OAE18672.1"/>
    <property type="molecule type" value="Genomic_DNA"/>
</dbReference>
<dbReference type="InterPro" id="IPR036431">
    <property type="entry name" value="ARID_dom_sf"/>
</dbReference>
<evidence type="ECO:0000259" key="2">
    <source>
        <dbReference type="PROSITE" id="PS51011"/>
    </source>
</evidence>
<feature type="compositionally biased region" description="Basic and acidic residues" evidence="1">
    <location>
        <begin position="468"/>
        <end position="481"/>
    </location>
</feature>
<evidence type="ECO:0000256" key="1">
    <source>
        <dbReference type="SAM" id="MobiDB-lite"/>
    </source>
</evidence>
<comment type="caution">
    <text evidence="3">The sequence shown here is derived from an EMBL/GenBank/DDBJ whole genome shotgun (WGS) entry which is preliminary data.</text>
</comment>
<dbReference type="AlphaFoldDB" id="A0A176VE51"/>
<feature type="domain" description="ARID" evidence="2">
    <location>
        <begin position="224"/>
        <end position="315"/>
    </location>
</feature>
<feature type="compositionally biased region" description="Polar residues" evidence="1">
    <location>
        <begin position="445"/>
        <end position="455"/>
    </location>
</feature>
<organism evidence="3 4">
    <name type="scientific">Marchantia polymorpha subsp. ruderalis</name>
    <dbReference type="NCBI Taxonomy" id="1480154"/>
    <lineage>
        <taxon>Eukaryota</taxon>
        <taxon>Viridiplantae</taxon>
        <taxon>Streptophyta</taxon>
        <taxon>Embryophyta</taxon>
        <taxon>Marchantiophyta</taxon>
        <taxon>Marchantiopsida</taxon>
        <taxon>Marchantiidae</taxon>
        <taxon>Marchantiales</taxon>
        <taxon>Marchantiaceae</taxon>
        <taxon>Marchantia</taxon>
    </lineage>
</organism>